<dbReference type="InterPro" id="IPR018164">
    <property type="entry name" value="Ala-tRNA-synth_IIc_N"/>
</dbReference>
<dbReference type="InterPro" id="IPR002318">
    <property type="entry name" value="Ala-tRNA-lgiase_IIc"/>
</dbReference>
<keyword evidence="9" id="KW-0963">Cytoplasm</keyword>
<dbReference type="PANTHER" id="PTHR11777:SF9">
    <property type="entry name" value="ALANINE--TRNA LIGASE, CYTOPLASMIC"/>
    <property type="match status" value="1"/>
</dbReference>
<dbReference type="Pfam" id="PF01411">
    <property type="entry name" value="tRNA-synt_2c"/>
    <property type="match status" value="1"/>
</dbReference>
<evidence type="ECO:0000256" key="10">
    <source>
        <dbReference type="SAM" id="Coils"/>
    </source>
</evidence>
<dbReference type="Proteomes" id="UP001196980">
    <property type="component" value="Unassembled WGS sequence"/>
</dbReference>
<keyword evidence="6 9" id="KW-0694">RNA-binding</keyword>
<proteinExistence type="inferred from homology"/>
<comment type="domain">
    <text evidence="9">Consists of three domains; the N-terminal catalytic domain, the editing domain and the C-terminal C-Ala domain. The editing domain removes incorrectly charged amino acids, while the C-Ala domain, along with tRNA(Ala), serves as a bridge to cooperatively bring together the editing and aminoacylation centers thus stimulating deacylation of misacylated tRNAs.</text>
</comment>
<protein>
    <recommendedName>
        <fullName evidence="9">Alanine--tRNA ligase</fullName>
        <ecNumber evidence="9">6.1.1.7</ecNumber>
    </recommendedName>
    <alternativeName>
        <fullName evidence="9">Alanyl-tRNA synthetase</fullName>
        <shortName evidence="9">AlaRS</shortName>
    </alternativeName>
</protein>
<keyword evidence="2 9" id="KW-0820">tRNA-binding</keyword>
<sequence length="881" mass="97802">MKSKEIRDSFLQYFQNKKHELVKSAALLPKGDPTLLFTNAGMVQFKNYFLGTDTPPYTKAVSCQKCMRAGGKQSDIENVGFTARHHTLFEMLGNFSFGDYFKRDAIVYAWELLTQWFKLPTDKLYASVYEDDDEAADLWVQHTSIAPERIRRLGAKDNFWQMGDTGPCGPCSEIIIDQGAHMGCGKPGCDVGCDCDRYLELWNLVFMQYEKDSNGTLTPLPRPSIDTGMGLERITAVMQQKSSNFDTDIFAPIIGAISTGTGVPYGNNKRQDSSIRVVADHIRCLTFLLSEGLLPANDGRGYVLRRIIRRASRHARVLGRDRAFLYSLVPAVIEAMGEVYPEITINSSRCQDILKSEEERFFRTLQKGSEIIEDLISSLRTSNQDVLPGAEVFRLYDTYGFPLELSVEIARENGMTVDETGFAQEMERQKTRGKASWTEEGHGPSALMTSLYNSVAKINGETYFLGYELLESESEVRCLLRESENVDALLAGQQGEVILDKTPFYGESGGQAGDTGIITTDDALIEVTDTKKTPNNLIIHKVVVKRGQMRLSDRVLCRVNEEDRLATMKNHSATHLLHAALRNLLGEHVKQAGSLVSPTRLRFDFTHFYQLSPADKDAIEDMVNEKVMDNIGINTHLMDLNNAISYGATALFDEKYGDVVRVVEMGDFSKELCGGTHCTASGEIGPFVIVSEASIASGVRRIEALTGKQALAFIRKNSQQLHAIAQTLKTDNPLDKAVTLSQHARELEKELEHLKHKAMANETSTYLSGIVEINGVKTLVVRKDGFNQKELRDFADSLKGKLGSAIILVASTLEDQTNFLCMVAKDLTDRFDAGRLLKVVLSAADGRGGGKKDMAQGGTRQNEKVNDALSNIYDAIKKEAT</sequence>
<feature type="binding site" evidence="9">
    <location>
        <position position="571"/>
    </location>
    <ligand>
        <name>Zn(2+)</name>
        <dbReference type="ChEBI" id="CHEBI:29105"/>
    </ligand>
</feature>
<feature type="binding site" evidence="9">
    <location>
        <position position="673"/>
    </location>
    <ligand>
        <name>Zn(2+)</name>
        <dbReference type="ChEBI" id="CHEBI:29105"/>
    </ligand>
</feature>
<comment type="subcellular location">
    <subcellularLocation>
        <location evidence="9">Cytoplasm</location>
    </subcellularLocation>
</comment>
<evidence type="ECO:0000313" key="13">
    <source>
        <dbReference type="Proteomes" id="UP001196980"/>
    </source>
</evidence>
<gene>
    <name evidence="9 12" type="primary">alaS</name>
    <name evidence="12" type="ORF">HWQ67_02325</name>
</gene>
<feature type="binding site" evidence="9">
    <location>
        <position position="575"/>
    </location>
    <ligand>
        <name>Zn(2+)</name>
        <dbReference type="ChEBI" id="CHEBI:29105"/>
    </ligand>
</feature>
<dbReference type="InterPro" id="IPR012947">
    <property type="entry name" value="tRNA_SAD"/>
</dbReference>
<comment type="cofactor">
    <cofactor evidence="9">
        <name>Zn(2+)</name>
        <dbReference type="ChEBI" id="CHEBI:29105"/>
    </cofactor>
    <text evidence="9">Binds 1 zinc ion per subunit.</text>
</comment>
<keyword evidence="10" id="KW-0175">Coiled coil</keyword>
<evidence type="ECO:0000256" key="2">
    <source>
        <dbReference type="ARBA" id="ARBA00022555"/>
    </source>
</evidence>
<comment type="function">
    <text evidence="9">Catalyzes the attachment of alanine to tRNA(Ala) in a two-step reaction: alanine is first activated by ATP to form Ala-AMP and then transferred to the acceptor end of tRNA(Ala). Also edits incorrectly charged Ser-tRNA(Ala) and Gly-tRNA(Ala) via its editing domain.</text>
</comment>
<feature type="binding site" evidence="9">
    <location>
        <position position="677"/>
    </location>
    <ligand>
        <name>Zn(2+)</name>
        <dbReference type="ChEBI" id="CHEBI:29105"/>
    </ligand>
</feature>
<dbReference type="InterPro" id="IPR018165">
    <property type="entry name" value="Ala-tRNA-synth_IIc_core"/>
</dbReference>
<dbReference type="InterPro" id="IPR023033">
    <property type="entry name" value="Ala_tRNA_ligase_euk/bac"/>
</dbReference>
<dbReference type="EC" id="6.1.1.7" evidence="9"/>
<feature type="coiled-coil region" evidence="10">
    <location>
        <begin position="737"/>
        <end position="764"/>
    </location>
</feature>
<dbReference type="EMBL" id="JABXWD010000022">
    <property type="protein sequence ID" value="MBV6340412.1"/>
    <property type="molecule type" value="Genomic_DNA"/>
</dbReference>
<organism evidence="12 13">
    <name type="scientific">Candidatus Magnetobacterium casense</name>
    <dbReference type="NCBI Taxonomy" id="1455061"/>
    <lineage>
        <taxon>Bacteria</taxon>
        <taxon>Pseudomonadati</taxon>
        <taxon>Nitrospirota</taxon>
        <taxon>Thermodesulfovibrionia</taxon>
        <taxon>Thermodesulfovibrionales</taxon>
        <taxon>Candidatus Magnetobacteriaceae</taxon>
        <taxon>Candidatus Magnetobacterium</taxon>
    </lineage>
</organism>
<keyword evidence="7 9" id="KW-0648">Protein biosynthesis</keyword>
<dbReference type="NCBIfam" id="TIGR00344">
    <property type="entry name" value="alaS"/>
    <property type="match status" value="1"/>
</dbReference>
<accession>A0ABS6RUV8</accession>
<dbReference type="Pfam" id="PF07973">
    <property type="entry name" value="tRNA_SAD"/>
    <property type="match status" value="1"/>
</dbReference>
<dbReference type="GO" id="GO:0004813">
    <property type="term" value="F:alanine-tRNA ligase activity"/>
    <property type="evidence" value="ECO:0007669"/>
    <property type="project" value="UniProtKB-EC"/>
</dbReference>
<comment type="catalytic activity">
    <reaction evidence="9">
        <text>tRNA(Ala) + L-alanine + ATP = L-alanyl-tRNA(Ala) + AMP + diphosphate</text>
        <dbReference type="Rhea" id="RHEA:12540"/>
        <dbReference type="Rhea" id="RHEA-COMP:9657"/>
        <dbReference type="Rhea" id="RHEA-COMP:9923"/>
        <dbReference type="ChEBI" id="CHEBI:30616"/>
        <dbReference type="ChEBI" id="CHEBI:33019"/>
        <dbReference type="ChEBI" id="CHEBI:57972"/>
        <dbReference type="ChEBI" id="CHEBI:78442"/>
        <dbReference type="ChEBI" id="CHEBI:78497"/>
        <dbReference type="ChEBI" id="CHEBI:456215"/>
        <dbReference type="EC" id="6.1.1.7"/>
    </reaction>
</comment>
<dbReference type="SMART" id="SM00863">
    <property type="entry name" value="tRNA_SAD"/>
    <property type="match status" value="1"/>
</dbReference>
<keyword evidence="8 9" id="KW-0030">Aminoacyl-tRNA synthetase</keyword>
<dbReference type="CDD" id="cd00673">
    <property type="entry name" value="AlaRS_core"/>
    <property type="match status" value="1"/>
</dbReference>
<evidence type="ECO:0000256" key="5">
    <source>
        <dbReference type="ARBA" id="ARBA00022840"/>
    </source>
</evidence>
<evidence type="ECO:0000313" key="12">
    <source>
        <dbReference type="EMBL" id="MBV6340412.1"/>
    </source>
</evidence>
<comment type="caution">
    <text evidence="12">The sequence shown here is derived from an EMBL/GenBank/DDBJ whole genome shotgun (WGS) entry which is preliminary data.</text>
</comment>
<evidence type="ECO:0000256" key="1">
    <source>
        <dbReference type="ARBA" id="ARBA00008226"/>
    </source>
</evidence>
<evidence type="ECO:0000256" key="8">
    <source>
        <dbReference type="ARBA" id="ARBA00023146"/>
    </source>
</evidence>
<keyword evidence="3 9" id="KW-0436">Ligase</keyword>
<evidence type="ECO:0000256" key="7">
    <source>
        <dbReference type="ARBA" id="ARBA00022917"/>
    </source>
</evidence>
<keyword evidence="9" id="KW-0862">Zinc</keyword>
<dbReference type="PROSITE" id="PS50860">
    <property type="entry name" value="AA_TRNA_LIGASE_II_ALA"/>
    <property type="match status" value="1"/>
</dbReference>
<dbReference type="RefSeq" id="WP_218251033.1">
    <property type="nucleotide sequence ID" value="NZ_JABXWD010000022.1"/>
</dbReference>
<dbReference type="HAMAP" id="MF_00036_B">
    <property type="entry name" value="Ala_tRNA_synth_B"/>
    <property type="match status" value="1"/>
</dbReference>
<keyword evidence="9" id="KW-0479">Metal-binding</keyword>
<evidence type="ECO:0000256" key="6">
    <source>
        <dbReference type="ARBA" id="ARBA00022884"/>
    </source>
</evidence>
<keyword evidence="4 9" id="KW-0547">Nucleotide-binding</keyword>
<comment type="similarity">
    <text evidence="1 9">Belongs to the class-II aminoacyl-tRNA synthetase family.</text>
</comment>
<evidence type="ECO:0000256" key="9">
    <source>
        <dbReference type="HAMAP-Rule" id="MF_00036"/>
    </source>
</evidence>
<feature type="domain" description="Alanyl-transfer RNA synthetases family profile" evidence="11">
    <location>
        <begin position="1"/>
        <end position="716"/>
    </location>
</feature>
<dbReference type="Pfam" id="PF02272">
    <property type="entry name" value="DHHA1"/>
    <property type="match status" value="1"/>
</dbReference>
<evidence type="ECO:0000256" key="4">
    <source>
        <dbReference type="ARBA" id="ARBA00022741"/>
    </source>
</evidence>
<evidence type="ECO:0000256" key="3">
    <source>
        <dbReference type="ARBA" id="ARBA00022598"/>
    </source>
</evidence>
<keyword evidence="13" id="KW-1185">Reference proteome</keyword>
<dbReference type="PANTHER" id="PTHR11777">
    <property type="entry name" value="ALANYL-TRNA SYNTHETASE"/>
    <property type="match status" value="1"/>
</dbReference>
<dbReference type="InterPro" id="IPR050058">
    <property type="entry name" value="Ala-tRNA_ligase"/>
</dbReference>
<evidence type="ECO:0000259" key="11">
    <source>
        <dbReference type="PROSITE" id="PS50860"/>
    </source>
</evidence>
<keyword evidence="5 9" id="KW-0067">ATP-binding</keyword>
<name>A0ABS6RUV8_9BACT</name>
<dbReference type="InterPro" id="IPR003156">
    <property type="entry name" value="DHHA1_dom"/>
</dbReference>
<reference evidence="12 13" key="1">
    <citation type="journal article" date="2020" name="J Geophys Res Biogeosci">
        <title>Magnetotaxis as an Adaptation to Enable Bacterial Shuttling of Microbial Sulfur and Sulfur Cycling Across Aquatic Oxic#Anoxic Interfaces.</title>
        <authorList>
            <person name="Li J."/>
            <person name="Liu P."/>
            <person name="Wang J."/>
            <person name="Roberts A.P."/>
            <person name="Pan Y."/>
        </authorList>
    </citation>
    <scope>NUCLEOTIDE SEQUENCE [LARGE SCALE GENOMIC DNA]</scope>
    <source>
        <strain evidence="12 13">MYR-1_YQ</strain>
    </source>
</reference>